<keyword evidence="3" id="KW-1185">Reference proteome</keyword>
<gene>
    <name evidence="2" type="ORF">CYMTET_39875</name>
</gene>
<keyword evidence="1" id="KW-1133">Transmembrane helix</keyword>
<proteinExistence type="predicted"/>
<feature type="transmembrane region" description="Helical" evidence="1">
    <location>
        <begin position="12"/>
        <end position="31"/>
    </location>
</feature>
<evidence type="ECO:0000313" key="2">
    <source>
        <dbReference type="EMBL" id="KAK3250758.1"/>
    </source>
</evidence>
<dbReference type="AlphaFoldDB" id="A0AAE0CAF4"/>
<evidence type="ECO:0000256" key="1">
    <source>
        <dbReference type="SAM" id="Phobius"/>
    </source>
</evidence>
<accession>A0AAE0CAF4</accession>
<dbReference type="EMBL" id="LGRX02026511">
    <property type="protein sequence ID" value="KAK3250758.1"/>
    <property type="molecule type" value="Genomic_DNA"/>
</dbReference>
<sequence>MSSEKENKTGSAQNQATFAITMFIILVLLFWEDVTDVRLLLQREVKHKALKVHRLIRVPRPGTNETMLIDDPAFYEQFKMAREAPNVTAPPYSPYPPYPHYPPHQPSAVKAQGSVQPVEAPVHGHVRRAEAAVQAPMQPVTASVQAQVQPEESAARLPTSHVLARRSPEKAVTSSSSTAELTPFTVIPAPKIGEWRWRGVVIPYDAPDKTACASSCYKHGEEAHH</sequence>
<evidence type="ECO:0000313" key="3">
    <source>
        <dbReference type="Proteomes" id="UP001190700"/>
    </source>
</evidence>
<dbReference type="Proteomes" id="UP001190700">
    <property type="component" value="Unassembled WGS sequence"/>
</dbReference>
<keyword evidence="1" id="KW-0812">Transmembrane</keyword>
<keyword evidence="1" id="KW-0472">Membrane</keyword>
<name>A0AAE0CAF4_9CHLO</name>
<reference evidence="2 3" key="1">
    <citation type="journal article" date="2015" name="Genome Biol. Evol.">
        <title>Comparative Genomics of a Bacterivorous Green Alga Reveals Evolutionary Causalities and Consequences of Phago-Mixotrophic Mode of Nutrition.</title>
        <authorList>
            <person name="Burns J.A."/>
            <person name="Paasch A."/>
            <person name="Narechania A."/>
            <person name="Kim E."/>
        </authorList>
    </citation>
    <scope>NUCLEOTIDE SEQUENCE [LARGE SCALE GENOMIC DNA]</scope>
    <source>
        <strain evidence="2 3">PLY_AMNH</strain>
    </source>
</reference>
<organism evidence="2 3">
    <name type="scientific">Cymbomonas tetramitiformis</name>
    <dbReference type="NCBI Taxonomy" id="36881"/>
    <lineage>
        <taxon>Eukaryota</taxon>
        <taxon>Viridiplantae</taxon>
        <taxon>Chlorophyta</taxon>
        <taxon>Pyramimonadophyceae</taxon>
        <taxon>Pyramimonadales</taxon>
        <taxon>Pyramimonadaceae</taxon>
        <taxon>Cymbomonas</taxon>
    </lineage>
</organism>
<comment type="caution">
    <text evidence="2">The sequence shown here is derived from an EMBL/GenBank/DDBJ whole genome shotgun (WGS) entry which is preliminary data.</text>
</comment>
<protein>
    <submittedName>
        <fullName evidence="2">Uncharacterized protein</fullName>
    </submittedName>
</protein>